<dbReference type="Proteomes" id="UP000276133">
    <property type="component" value="Unassembled WGS sequence"/>
</dbReference>
<gene>
    <name evidence="1" type="ORF">BpHYR1_041495</name>
</gene>
<keyword evidence="2" id="KW-1185">Reference proteome</keyword>
<sequence>MIWRCILKYELFLFELMYEAQLISKIKNNGTGMIPFYVSDVEIWAKSNGKTLIEIFTELSAARDFLRSKNVSLNKPKFKTVMRGLYSECKSKN</sequence>
<comment type="caution">
    <text evidence="1">The sequence shown here is derived from an EMBL/GenBank/DDBJ whole genome shotgun (WGS) entry which is preliminary data.</text>
</comment>
<dbReference type="AlphaFoldDB" id="A0A3M7S7H7"/>
<reference evidence="1 2" key="1">
    <citation type="journal article" date="2018" name="Sci. Rep.">
        <title>Genomic signatures of local adaptation to the degree of environmental predictability in rotifers.</title>
        <authorList>
            <person name="Franch-Gras L."/>
            <person name="Hahn C."/>
            <person name="Garcia-Roger E.M."/>
            <person name="Carmona M.J."/>
            <person name="Serra M."/>
            <person name="Gomez A."/>
        </authorList>
    </citation>
    <scope>NUCLEOTIDE SEQUENCE [LARGE SCALE GENOMIC DNA]</scope>
    <source>
        <strain evidence="1">HYR1</strain>
    </source>
</reference>
<organism evidence="1 2">
    <name type="scientific">Brachionus plicatilis</name>
    <name type="common">Marine rotifer</name>
    <name type="synonym">Brachionus muelleri</name>
    <dbReference type="NCBI Taxonomy" id="10195"/>
    <lineage>
        <taxon>Eukaryota</taxon>
        <taxon>Metazoa</taxon>
        <taxon>Spiralia</taxon>
        <taxon>Gnathifera</taxon>
        <taxon>Rotifera</taxon>
        <taxon>Eurotatoria</taxon>
        <taxon>Monogononta</taxon>
        <taxon>Pseudotrocha</taxon>
        <taxon>Ploima</taxon>
        <taxon>Brachionidae</taxon>
        <taxon>Brachionus</taxon>
    </lineage>
</organism>
<dbReference type="EMBL" id="REGN01001931">
    <property type="protein sequence ID" value="RNA31530.1"/>
    <property type="molecule type" value="Genomic_DNA"/>
</dbReference>
<name>A0A3M7S7H7_BRAPC</name>
<evidence type="ECO:0000313" key="1">
    <source>
        <dbReference type="EMBL" id="RNA31530.1"/>
    </source>
</evidence>
<proteinExistence type="predicted"/>
<accession>A0A3M7S7H7</accession>
<evidence type="ECO:0000313" key="2">
    <source>
        <dbReference type="Proteomes" id="UP000276133"/>
    </source>
</evidence>
<protein>
    <submittedName>
        <fullName evidence="1">Uncharacterized protein</fullName>
    </submittedName>
</protein>